<feature type="region of interest" description="Disordered" evidence="1">
    <location>
        <begin position="1"/>
        <end position="22"/>
    </location>
</feature>
<name>A0A097IJ20_9CORY</name>
<accession>A0A097IJ20</accession>
<dbReference type="AlphaFoldDB" id="A0A097IJ20"/>
<feature type="region of interest" description="Disordered" evidence="1">
    <location>
        <begin position="74"/>
        <end position="95"/>
    </location>
</feature>
<keyword evidence="3" id="KW-1185">Reference proteome</keyword>
<evidence type="ECO:0000313" key="2">
    <source>
        <dbReference type="EMBL" id="AIT62137.1"/>
    </source>
</evidence>
<dbReference type="EMBL" id="CP006764">
    <property type="protein sequence ID" value="AIT62137.1"/>
    <property type="molecule type" value="Genomic_DNA"/>
</dbReference>
<dbReference type="STRING" id="558173.CDOO_00855"/>
<proteinExistence type="predicted"/>
<reference evidence="2 3" key="1">
    <citation type="submission" date="2013-09" db="EMBL/GenBank/DDBJ databases">
        <title>Complete genome sequence of Corynebacterium doosanense CAU 212(T) (=DSM 45436(T)), isolated from activated sludge.</title>
        <authorList>
            <person name="Schaffert L."/>
            <person name="Albersmeier A."/>
            <person name="Kalinowski J."/>
            <person name="Ruckert C."/>
        </authorList>
    </citation>
    <scope>NUCLEOTIDE SEQUENCE [LARGE SCALE GENOMIC DNA]</scope>
    <source>
        <strain evidence="2 3">CAU 212</strain>
    </source>
</reference>
<dbReference type="KEGG" id="cdo:CDOO_00855"/>
<evidence type="ECO:0000313" key="3">
    <source>
        <dbReference type="Proteomes" id="UP000029914"/>
    </source>
</evidence>
<sequence>MPFEGAAPHANDASAVSDLVGESTGELRALGRVRNPSGGVSCGRSVLDADGARDMWVPMMGIGPTETKMITLGAGQRRGLAPTPTTRPAGMLTGG</sequence>
<gene>
    <name evidence="2" type="ORF">CDOO_00855</name>
</gene>
<dbReference type="Proteomes" id="UP000029914">
    <property type="component" value="Chromosome"/>
</dbReference>
<dbReference type="HOGENOM" id="CLU_2368064_0_0_11"/>
<protein>
    <submittedName>
        <fullName evidence="2">Uncharacterized protein</fullName>
    </submittedName>
</protein>
<organism evidence="2 3">
    <name type="scientific">Corynebacterium doosanense CAU 212 = DSM 45436</name>
    <dbReference type="NCBI Taxonomy" id="558173"/>
    <lineage>
        <taxon>Bacteria</taxon>
        <taxon>Bacillati</taxon>
        <taxon>Actinomycetota</taxon>
        <taxon>Actinomycetes</taxon>
        <taxon>Mycobacteriales</taxon>
        <taxon>Corynebacteriaceae</taxon>
        <taxon>Corynebacterium</taxon>
    </lineage>
</organism>
<evidence type="ECO:0000256" key="1">
    <source>
        <dbReference type="SAM" id="MobiDB-lite"/>
    </source>
</evidence>